<reference evidence="4" key="1">
    <citation type="submission" date="2016-06" db="UniProtKB">
        <authorList>
            <consortium name="WormBaseParasite"/>
        </authorList>
    </citation>
    <scope>IDENTIFICATION</scope>
</reference>
<gene>
    <name evidence="2" type="ORF">GPUH_LOCUS8775</name>
</gene>
<feature type="region of interest" description="Disordered" evidence="1">
    <location>
        <begin position="1"/>
        <end position="30"/>
    </location>
</feature>
<proteinExistence type="predicted"/>
<organism evidence="4">
    <name type="scientific">Gongylonema pulchrum</name>
    <dbReference type="NCBI Taxonomy" id="637853"/>
    <lineage>
        <taxon>Eukaryota</taxon>
        <taxon>Metazoa</taxon>
        <taxon>Ecdysozoa</taxon>
        <taxon>Nematoda</taxon>
        <taxon>Chromadorea</taxon>
        <taxon>Rhabditida</taxon>
        <taxon>Spirurina</taxon>
        <taxon>Spiruromorpha</taxon>
        <taxon>Spiruroidea</taxon>
        <taxon>Gongylonematidae</taxon>
        <taxon>Gongylonema</taxon>
    </lineage>
</organism>
<evidence type="ECO:0000256" key="1">
    <source>
        <dbReference type="SAM" id="MobiDB-lite"/>
    </source>
</evidence>
<name>A0A183DJ84_9BILA</name>
<evidence type="ECO:0000313" key="2">
    <source>
        <dbReference type="EMBL" id="VDK65158.1"/>
    </source>
</evidence>
<dbReference type="AlphaFoldDB" id="A0A183DJ84"/>
<evidence type="ECO:0000313" key="3">
    <source>
        <dbReference type="Proteomes" id="UP000271098"/>
    </source>
</evidence>
<accession>A0A183DJ84</accession>
<reference evidence="2 3" key="2">
    <citation type="submission" date="2018-11" db="EMBL/GenBank/DDBJ databases">
        <authorList>
            <consortium name="Pathogen Informatics"/>
        </authorList>
    </citation>
    <scope>NUCLEOTIDE SEQUENCE [LARGE SCALE GENOMIC DNA]</scope>
</reference>
<dbReference type="Proteomes" id="UP000271098">
    <property type="component" value="Unassembled WGS sequence"/>
</dbReference>
<dbReference type="EMBL" id="UYRT01026484">
    <property type="protein sequence ID" value="VDK65158.1"/>
    <property type="molecule type" value="Genomic_DNA"/>
</dbReference>
<keyword evidence="3" id="KW-1185">Reference proteome</keyword>
<sequence length="66" mass="7869">MPNPLRWNNDDDDDDEDEYTHMANPSRNSEEPRMCVYEANFDVEHVRDAICHAMQNLHVRDHVMLL</sequence>
<dbReference type="WBParaSite" id="GPUH_0000878501-mRNA-1">
    <property type="protein sequence ID" value="GPUH_0000878501-mRNA-1"/>
    <property type="gene ID" value="GPUH_0000878501"/>
</dbReference>
<protein>
    <submittedName>
        <fullName evidence="4">ATP-dependent RNA helicase DHX8</fullName>
    </submittedName>
</protein>
<evidence type="ECO:0000313" key="4">
    <source>
        <dbReference type="WBParaSite" id="GPUH_0000878501-mRNA-1"/>
    </source>
</evidence>